<comment type="caution">
    <text evidence="2">The sequence shown here is derived from an EMBL/GenBank/DDBJ whole genome shotgun (WGS) entry which is preliminary data.</text>
</comment>
<dbReference type="AlphaFoldDB" id="A0A4C1ZKK0"/>
<dbReference type="EMBL" id="BGZK01001877">
    <property type="protein sequence ID" value="GBP87703.1"/>
    <property type="molecule type" value="Genomic_DNA"/>
</dbReference>
<name>A0A4C1ZKK0_EUMVA</name>
<sequence>MVSTAVPCSILLSMAVCITLDFYRDPAFHSEPRLDLMQIPILVPQCPDVEYNKAGWYMALRMDYELGRKPIGDVHRLISESRGNVGYGSQWAIVVTTITLEIKRAQSQTPRIQGHFTSYTPPHQRVLTSRRALGRYGRVTVLRHFLIILRVHKINDAKITSQEYEQSPVVFRHTIQSGRSHKWRFIYKTSCQMYGYTIFQPTEALKNKDSSEPRLGRQTIFSKRVEEDLANRVKLMAKVFYECSAIQLEGFLQRNNVSVRKPEATSINRITAFNRREVELFYDFLEKLMDKHKFLPQNIYNCDETGISTVQDPGKILAPKGVKRVGSVASWERGKNITMLCAMSTADGFVPPMYIFPSKRMSPQLEKKRMSPQLEKDGPAGAIYKCSDNGWINENLFF</sequence>
<protein>
    <recommendedName>
        <fullName evidence="4">DDE-1 domain-containing protein</fullName>
    </recommendedName>
</protein>
<evidence type="ECO:0008006" key="4">
    <source>
        <dbReference type="Google" id="ProtNLM"/>
    </source>
</evidence>
<dbReference type="OrthoDB" id="8191755at2759"/>
<keyword evidence="3" id="KW-1185">Reference proteome</keyword>
<gene>
    <name evidence="2" type="ORF">EVAR_61928_1</name>
</gene>
<proteinExistence type="predicted"/>
<dbReference type="STRING" id="151549.A0A4C1ZKK0"/>
<organism evidence="2 3">
    <name type="scientific">Eumeta variegata</name>
    <name type="common">Bagworm moth</name>
    <name type="synonym">Eumeta japonica</name>
    <dbReference type="NCBI Taxonomy" id="151549"/>
    <lineage>
        <taxon>Eukaryota</taxon>
        <taxon>Metazoa</taxon>
        <taxon>Ecdysozoa</taxon>
        <taxon>Arthropoda</taxon>
        <taxon>Hexapoda</taxon>
        <taxon>Insecta</taxon>
        <taxon>Pterygota</taxon>
        <taxon>Neoptera</taxon>
        <taxon>Endopterygota</taxon>
        <taxon>Lepidoptera</taxon>
        <taxon>Glossata</taxon>
        <taxon>Ditrysia</taxon>
        <taxon>Tineoidea</taxon>
        <taxon>Psychidae</taxon>
        <taxon>Oiketicinae</taxon>
        <taxon>Eumeta</taxon>
    </lineage>
</organism>
<accession>A0A4C1ZKK0</accession>
<keyword evidence="1" id="KW-0732">Signal</keyword>
<evidence type="ECO:0000313" key="2">
    <source>
        <dbReference type="EMBL" id="GBP87703.1"/>
    </source>
</evidence>
<reference evidence="2 3" key="1">
    <citation type="journal article" date="2019" name="Commun. Biol.">
        <title>The bagworm genome reveals a unique fibroin gene that provides high tensile strength.</title>
        <authorList>
            <person name="Kono N."/>
            <person name="Nakamura H."/>
            <person name="Ohtoshi R."/>
            <person name="Tomita M."/>
            <person name="Numata K."/>
            <person name="Arakawa K."/>
        </authorList>
    </citation>
    <scope>NUCLEOTIDE SEQUENCE [LARGE SCALE GENOMIC DNA]</scope>
</reference>
<feature type="signal peptide" evidence="1">
    <location>
        <begin position="1"/>
        <end position="15"/>
    </location>
</feature>
<feature type="chain" id="PRO_5020034483" description="DDE-1 domain-containing protein" evidence="1">
    <location>
        <begin position="16"/>
        <end position="398"/>
    </location>
</feature>
<evidence type="ECO:0000256" key="1">
    <source>
        <dbReference type="SAM" id="SignalP"/>
    </source>
</evidence>
<dbReference type="Proteomes" id="UP000299102">
    <property type="component" value="Unassembled WGS sequence"/>
</dbReference>
<evidence type="ECO:0000313" key="3">
    <source>
        <dbReference type="Proteomes" id="UP000299102"/>
    </source>
</evidence>